<accession>A0A517QS92</accession>
<dbReference type="KEGG" id="tpol:Mal48_37430"/>
<protein>
    <submittedName>
        <fullName evidence="1">Uncharacterized protein</fullName>
    </submittedName>
</protein>
<reference evidence="1 2" key="1">
    <citation type="submission" date="2019-02" db="EMBL/GenBank/DDBJ databases">
        <title>Deep-cultivation of Planctomycetes and their phenomic and genomic characterization uncovers novel biology.</title>
        <authorList>
            <person name="Wiegand S."/>
            <person name="Jogler M."/>
            <person name="Boedeker C."/>
            <person name="Pinto D."/>
            <person name="Vollmers J."/>
            <person name="Rivas-Marin E."/>
            <person name="Kohn T."/>
            <person name="Peeters S.H."/>
            <person name="Heuer A."/>
            <person name="Rast P."/>
            <person name="Oberbeckmann S."/>
            <person name="Bunk B."/>
            <person name="Jeske O."/>
            <person name="Meyerdierks A."/>
            <person name="Storesund J.E."/>
            <person name="Kallscheuer N."/>
            <person name="Luecker S."/>
            <person name="Lage O.M."/>
            <person name="Pohl T."/>
            <person name="Merkel B.J."/>
            <person name="Hornburger P."/>
            <person name="Mueller R.-W."/>
            <person name="Bruemmer F."/>
            <person name="Labrenz M."/>
            <person name="Spormann A.M."/>
            <person name="Op den Camp H."/>
            <person name="Overmann J."/>
            <person name="Amann R."/>
            <person name="Jetten M.S.M."/>
            <person name="Mascher T."/>
            <person name="Medema M.H."/>
            <person name="Devos D.P."/>
            <person name="Kaster A.-K."/>
            <person name="Ovreas L."/>
            <person name="Rohde M."/>
            <person name="Galperin M.Y."/>
            <person name="Jogler C."/>
        </authorList>
    </citation>
    <scope>NUCLEOTIDE SEQUENCE [LARGE SCALE GENOMIC DNA]</scope>
    <source>
        <strain evidence="1 2">Mal48</strain>
    </source>
</reference>
<gene>
    <name evidence="1" type="ORF">Mal48_37430</name>
</gene>
<dbReference type="EMBL" id="CP036267">
    <property type="protein sequence ID" value="QDT34482.1"/>
    <property type="molecule type" value="Genomic_DNA"/>
</dbReference>
<dbReference type="RefSeq" id="WP_145202485.1">
    <property type="nucleotide sequence ID" value="NZ_CP036267.1"/>
</dbReference>
<evidence type="ECO:0000313" key="1">
    <source>
        <dbReference type="EMBL" id="QDT34482.1"/>
    </source>
</evidence>
<proteinExistence type="predicted"/>
<sequence>MTQRIMTNGMEINGTTGTVEMTVAQMVTVVAVRDLCVNVRPKRQSRREYQCVDSYCDSGKRLSKSSGAIKQDSSWQQSCLHSSDGALLRHAGDLPAAAWASLVISRANSYGAVSL</sequence>
<organism evidence="1 2">
    <name type="scientific">Thalassoglobus polymorphus</name>
    <dbReference type="NCBI Taxonomy" id="2527994"/>
    <lineage>
        <taxon>Bacteria</taxon>
        <taxon>Pseudomonadati</taxon>
        <taxon>Planctomycetota</taxon>
        <taxon>Planctomycetia</taxon>
        <taxon>Planctomycetales</taxon>
        <taxon>Planctomycetaceae</taxon>
        <taxon>Thalassoglobus</taxon>
    </lineage>
</organism>
<dbReference type="AlphaFoldDB" id="A0A517QS92"/>
<evidence type="ECO:0000313" key="2">
    <source>
        <dbReference type="Proteomes" id="UP000315724"/>
    </source>
</evidence>
<dbReference type="Proteomes" id="UP000315724">
    <property type="component" value="Chromosome"/>
</dbReference>
<name>A0A517QS92_9PLAN</name>
<keyword evidence="2" id="KW-1185">Reference proteome</keyword>